<protein>
    <submittedName>
        <fullName evidence="7">Por secretion system C-terminal sorting domain-containing protein</fullName>
    </submittedName>
</protein>
<proteinExistence type="predicted"/>
<keyword evidence="2" id="KW-0677">Repeat</keyword>
<dbReference type="InterPro" id="IPR026444">
    <property type="entry name" value="Secre_tail"/>
</dbReference>
<feature type="signal peptide" evidence="5">
    <location>
        <begin position="1"/>
        <end position="28"/>
    </location>
</feature>
<keyword evidence="8" id="KW-1185">Reference proteome</keyword>
<dbReference type="InterPro" id="IPR051171">
    <property type="entry name" value="CaCA"/>
</dbReference>
<dbReference type="STRING" id="1121955.SAMN02745146_2155"/>
<reference evidence="7 8" key="1">
    <citation type="submission" date="2016-11" db="EMBL/GenBank/DDBJ databases">
        <authorList>
            <person name="Jaros S."/>
            <person name="Januszkiewicz K."/>
            <person name="Wedrychowicz H."/>
        </authorList>
    </citation>
    <scope>NUCLEOTIDE SEQUENCE [LARGE SCALE GENOMIC DNA]</scope>
    <source>
        <strain evidence="7 8">DSM 21074</strain>
    </source>
</reference>
<evidence type="ECO:0000313" key="8">
    <source>
        <dbReference type="Proteomes" id="UP000184418"/>
    </source>
</evidence>
<dbReference type="GO" id="GO:0030001">
    <property type="term" value="P:metal ion transport"/>
    <property type="evidence" value="ECO:0007669"/>
    <property type="project" value="TreeGrafter"/>
</dbReference>
<evidence type="ECO:0000256" key="4">
    <source>
        <dbReference type="ARBA" id="ARBA00023065"/>
    </source>
</evidence>
<evidence type="ECO:0000313" key="7">
    <source>
        <dbReference type="EMBL" id="SHJ06070.1"/>
    </source>
</evidence>
<dbReference type="AlphaFoldDB" id="A0A1M6G7X1"/>
<dbReference type="Gene3D" id="2.60.40.2030">
    <property type="match status" value="1"/>
</dbReference>
<feature type="domain" description="Calx-beta" evidence="6">
    <location>
        <begin position="194"/>
        <end position="293"/>
    </location>
</feature>
<sequence length="614" mass="63387">MSKSYATPLLRRLAVALGLGLSATVAQAQAPLATYSFANAAGNEVTFPVDAQPANATFSPMARGAGVTASAGAGTFAATDWSMAALDATDYFSFSVQPGAGFKMRLDSVVLDERRSNTGIITWALRSSLDNFAANLATVTVPDNPDTRVNKRIDLPPAFGNVTTPVEFRLYGYNAEAATGSWRIDNVRTFGVVSAATGGSTPTVAFGAASGSVLENAGTATVPVTISNSSAQAISVDVVLATPAGTATSPADYTYTTQTVTFPANSTTTRNVTVTIADDAVAEADETVILKLQNVLPAGSATASTGTYTLTIQDNDTPNNPTISTIAAVTVNDATGVPTRLGTAVTVRGTIYGTNLRTAGYQMSIIDPTGGVGIFASANIGTPAIVLTEGDSVQVTGTVSQFNGLTQLTLTSITPAGTARRMYQPRLLTGPLTENDESELVRVAGPLTSVDPTQWTTTSTAAGYNVDVRTAAGTTYQLRINRGTTAYNMPAPTGPFSATGLGGQFDGTTPFTEGYQLVVRRASDIAVVTAAHEPAFAQGISLYPNPAATTLTLRVGAEGRGASIEIMNMLGQRVQQLTATQETVALNVASLKAGVYAVRFTTKAGSVTRAFVKK</sequence>
<accession>A0A1M6G7X1</accession>
<evidence type="ECO:0000256" key="2">
    <source>
        <dbReference type="ARBA" id="ARBA00022737"/>
    </source>
</evidence>
<evidence type="ECO:0000256" key="1">
    <source>
        <dbReference type="ARBA" id="ARBA00022729"/>
    </source>
</evidence>
<dbReference type="GO" id="GO:0007154">
    <property type="term" value="P:cell communication"/>
    <property type="evidence" value="ECO:0007669"/>
    <property type="project" value="InterPro"/>
</dbReference>
<gene>
    <name evidence="7" type="ORF">SAMN02745146_2155</name>
</gene>
<keyword evidence="3" id="KW-0106">Calcium</keyword>
<name>A0A1M6G7X1_9BACT</name>
<dbReference type="GO" id="GO:0016020">
    <property type="term" value="C:membrane"/>
    <property type="evidence" value="ECO:0007669"/>
    <property type="project" value="InterPro"/>
</dbReference>
<dbReference type="PANTHER" id="PTHR11878:SF65">
    <property type="entry name" value="NA_CA-EXCHANGE PROTEIN, ISOFORM G"/>
    <property type="match status" value="1"/>
</dbReference>
<dbReference type="PANTHER" id="PTHR11878">
    <property type="entry name" value="SODIUM/CALCIUM EXCHANGER"/>
    <property type="match status" value="1"/>
</dbReference>
<evidence type="ECO:0000256" key="5">
    <source>
        <dbReference type="SAM" id="SignalP"/>
    </source>
</evidence>
<dbReference type="InterPro" id="IPR038081">
    <property type="entry name" value="CalX-like_sf"/>
</dbReference>
<dbReference type="Proteomes" id="UP000184418">
    <property type="component" value="Unassembled WGS sequence"/>
</dbReference>
<feature type="chain" id="PRO_5013291266" evidence="5">
    <location>
        <begin position="29"/>
        <end position="614"/>
    </location>
</feature>
<dbReference type="NCBIfam" id="TIGR04183">
    <property type="entry name" value="Por_Secre_tail"/>
    <property type="match status" value="1"/>
</dbReference>
<organism evidence="7 8">
    <name type="scientific">Hymenobacter daecheongensis DSM 21074</name>
    <dbReference type="NCBI Taxonomy" id="1121955"/>
    <lineage>
        <taxon>Bacteria</taxon>
        <taxon>Pseudomonadati</taxon>
        <taxon>Bacteroidota</taxon>
        <taxon>Cytophagia</taxon>
        <taxon>Cytophagales</taxon>
        <taxon>Hymenobacteraceae</taxon>
        <taxon>Hymenobacter</taxon>
    </lineage>
</organism>
<keyword evidence="4" id="KW-0813">Transport</keyword>
<dbReference type="SMART" id="SM00237">
    <property type="entry name" value="Calx_beta"/>
    <property type="match status" value="1"/>
</dbReference>
<dbReference type="InterPro" id="IPR003644">
    <property type="entry name" value="Calx_beta"/>
</dbReference>
<dbReference type="SUPFAM" id="SSF141072">
    <property type="entry name" value="CalX-like"/>
    <property type="match status" value="1"/>
</dbReference>
<dbReference type="Pfam" id="PF18962">
    <property type="entry name" value="Por_Secre_tail"/>
    <property type="match status" value="1"/>
</dbReference>
<dbReference type="Pfam" id="PF03160">
    <property type="entry name" value="Calx-beta"/>
    <property type="match status" value="1"/>
</dbReference>
<dbReference type="OrthoDB" id="1056765at2"/>
<evidence type="ECO:0000256" key="3">
    <source>
        <dbReference type="ARBA" id="ARBA00022837"/>
    </source>
</evidence>
<dbReference type="RefSeq" id="WP_073108877.1">
    <property type="nucleotide sequence ID" value="NZ_FQYN01000004.1"/>
</dbReference>
<keyword evidence="1 5" id="KW-0732">Signal</keyword>
<keyword evidence="4" id="KW-0406">Ion transport</keyword>
<dbReference type="EMBL" id="FQYN01000004">
    <property type="protein sequence ID" value="SHJ06070.1"/>
    <property type="molecule type" value="Genomic_DNA"/>
</dbReference>
<evidence type="ECO:0000259" key="6">
    <source>
        <dbReference type="SMART" id="SM00237"/>
    </source>
</evidence>